<comment type="function">
    <text evidence="2">Could be a mediator in iron transactions between iron acquisition and iron-requiring processes, such as synthesis and/or repair of Fe-S clusters in biosynthetic enzymes.</text>
</comment>
<evidence type="ECO:0000313" key="3">
    <source>
        <dbReference type="EMBL" id="GGK07715.1"/>
    </source>
</evidence>
<dbReference type="RefSeq" id="WP_132986275.1">
    <property type="nucleotide sequence ID" value="NZ_BMME01000001.1"/>
</dbReference>
<gene>
    <name evidence="3" type="ORF">GCM10011394_16140</name>
</gene>
<dbReference type="NCBIfam" id="NF003817">
    <property type="entry name" value="PRK05408.1"/>
    <property type="match status" value="1"/>
</dbReference>
<dbReference type="Gene3D" id="1.10.3880.10">
    <property type="entry name" value="Fe(II) trafficking protein YggX"/>
    <property type="match status" value="1"/>
</dbReference>
<evidence type="ECO:0000256" key="1">
    <source>
        <dbReference type="ARBA" id="ARBA00023004"/>
    </source>
</evidence>
<dbReference type="PIRSF" id="PIRSF029827">
    <property type="entry name" value="Fe_traffic_YggX"/>
    <property type="match status" value="1"/>
</dbReference>
<keyword evidence="4" id="KW-1185">Reference proteome</keyword>
<evidence type="ECO:0000313" key="4">
    <source>
        <dbReference type="Proteomes" id="UP000599009"/>
    </source>
</evidence>
<dbReference type="PANTHER" id="PTHR36965:SF1">
    <property type="entry name" value="FE(2+)-TRAFFICKING PROTEIN-RELATED"/>
    <property type="match status" value="1"/>
</dbReference>
<comment type="caution">
    <text evidence="3">The sequence shown here is derived from an EMBL/GenBank/DDBJ whole genome shotgun (WGS) entry which is preliminary data.</text>
</comment>
<dbReference type="EMBL" id="BMME01000001">
    <property type="protein sequence ID" value="GGK07715.1"/>
    <property type="molecule type" value="Genomic_DNA"/>
</dbReference>
<dbReference type="SUPFAM" id="SSF111148">
    <property type="entry name" value="YggX-like"/>
    <property type="match status" value="1"/>
</dbReference>
<organism evidence="3 4">
    <name type="scientific">Luteimonas terricola</name>
    <dbReference type="NCBI Taxonomy" id="645597"/>
    <lineage>
        <taxon>Bacteria</taxon>
        <taxon>Pseudomonadati</taxon>
        <taxon>Pseudomonadota</taxon>
        <taxon>Gammaproteobacteria</taxon>
        <taxon>Lysobacterales</taxon>
        <taxon>Lysobacteraceae</taxon>
        <taxon>Luteimonas</taxon>
    </lineage>
</organism>
<accession>A0ABQ2ED90</accession>
<sequence length="91" mass="10306">MSRIIHCEYEKRETEGLDFVPWPGELGKRVFAGIGKTAWGAWLAHQTMLINENRLSPMDPEHRAFLEREMEKFLFGGGAEKPAGYVPDGEA</sequence>
<protein>
    <recommendedName>
        <fullName evidence="2">Probable Fe(2+)-trafficking protein</fullName>
    </recommendedName>
</protein>
<dbReference type="InterPro" id="IPR036766">
    <property type="entry name" value="Fe_traffick_prot_YggX_sf"/>
</dbReference>
<dbReference type="Pfam" id="PF04362">
    <property type="entry name" value="Iron_traffic"/>
    <property type="match status" value="1"/>
</dbReference>
<dbReference type="Proteomes" id="UP000599009">
    <property type="component" value="Unassembled WGS sequence"/>
</dbReference>
<dbReference type="InterPro" id="IPR007457">
    <property type="entry name" value="Fe_traffick_prot_YggX"/>
</dbReference>
<dbReference type="HAMAP" id="MF_00686">
    <property type="entry name" value="Fe_traffic_YggX"/>
    <property type="match status" value="1"/>
</dbReference>
<evidence type="ECO:0000256" key="2">
    <source>
        <dbReference type="HAMAP-Rule" id="MF_00686"/>
    </source>
</evidence>
<keyword evidence="1 2" id="KW-0408">Iron</keyword>
<reference evidence="4" key="1">
    <citation type="journal article" date="2019" name="Int. J. Syst. Evol. Microbiol.">
        <title>The Global Catalogue of Microorganisms (GCM) 10K type strain sequencing project: providing services to taxonomists for standard genome sequencing and annotation.</title>
        <authorList>
            <consortium name="The Broad Institute Genomics Platform"/>
            <consortium name="The Broad Institute Genome Sequencing Center for Infectious Disease"/>
            <person name="Wu L."/>
            <person name="Ma J."/>
        </authorList>
    </citation>
    <scope>NUCLEOTIDE SEQUENCE [LARGE SCALE GENOMIC DNA]</scope>
    <source>
        <strain evidence="4">CGMCC 1.8985</strain>
    </source>
</reference>
<proteinExistence type="inferred from homology"/>
<comment type="similarity">
    <text evidence="2">Belongs to the Fe(2+)-trafficking protein family.</text>
</comment>
<name>A0ABQ2ED90_9GAMM</name>
<dbReference type="PANTHER" id="PTHR36965">
    <property type="entry name" value="FE(2+)-TRAFFICKING PROTEIN-RELATED"/>
    <property type="match status" value="1"/>
</dbReference>